<dbReference type="EC" id="6.1.1.10" evidence="11"/>
<dbReference type="CDD" id="cd07957">
    <property type="entry name" value="Anticodon_Ia_Met"/>
    <property type="match status" value="1"/>
</dbReference>
<evidence type="ECO:0000259" key="13">
    <source>
        <dbReference type="Pfam" id="PF09334"/>
    </source>
</evidence>
<feature type="compositionally biased region" description="Polar residues" evidence="12">
    <location>
        <begin position="8"/>
        <end position="29"/>
    </location>
</feature>
<dbReference type="InterPro" id="IPR033911">
    <property type="entry name" value="MetRS_core"/>
</dbReference>
<feature type="binding site" evidence="11">
    <location>
        <position position="189"/>
    </location>
    <ligand>
        <name>Zn(2+)</name>
        <dbReference type="ChEBI" id="CHEBI:29105"/>
    </ligand>
</feature>
<dbReference type="InterPro" id="IPR029038">
    <property type="entry name" value="MetRS_Zn"/>
</dbReference>
<comment type="cofactor">
    <cofactor evidence="11">
        <name>Zn(2+)</name>
        <dbReference type="ChEBI" id="CHEBI:29105"/>
    </cofactor>
    <text evidence="11">Binds 1 zinc ion per subunit.</text>
</comment>
<evidence type="ECO:0000313" key="15">
    <source>
        <dbReference type="EMBL" id="AEH08545.1"/>
    </source>
</evidence>
<keyword evidence="11" id="KW-0862">Zinc</keyword>
<dbReference type="HAMAP" id="MF_00098">
    <property type="entry name" value="Met_tRNA_synth_type1"/>
    <property type="match status" value="1"/>
</dbReference>
<keyword evidence="9 11" id="KW-0030">Aminoacyl-tRNA synthetase</keyword>
<evidence type="ECO:0000256" key="3">
    <source>
        <dbReference type="ARBA" id="ARBA00008258"/>
    </source>
</evidence>
<dbReference type="Gene3D" id="1.10.730.10">
    <property type="entry name" value="Isoleucyl-tRNA Synthetase, Domain 1"/>
    <property type="match status" value="1"/>
</dbReference>
<dbReference type="PANTHER" id="PTHR45765">
    <property type="entry name" value="METHIONINE--TRNA LIGASE"/>
    <property type="match status" value="1"/>
</dbReference>
<dbReference type="Pfam" id="PF09334">
    <property type="entry name" value="tRNA-synt_1g"/>
    <property type="match status" value="1"/>
</dbReference>
<reference evidence="15 16" key="1">
    <citation type="submission" date="2011-05" db="EMBL/GenBank/DDBJ databases">
        <title>Complete sequence of chromosome of Frankia symbiont of Datisca glomerata.</title>
        <authorList>
            <consortium name="US DOE Joint Genome Institute"/>
            <person name="Lucas S."/>
            <person name="Han J."/>
            <person name="Lapidus A."/>
            <person name="Cheng J.-F."/>
            <person name="Goodwin L."/>
            <person name="Pitluck S."/>
            <person name="Peters L."/>
            <person name="Mikhailova N."/>
            <person name="Chertkov O."/>
            <person name="Teshima H."/>
            <person name="Han C."/>
            <person name="Tapia R."/>
            <person name="Land M."/>
            <person name="Hauser L."/>
            <person name="Kyrpides N."/>
            <person name="Ivanova N."/>
            <person name="Pagani I."/>
            <person name="Berry A."/>
            <person name="Pawlowski K."/>
            <person name="Persson T."/>
            <person name="Vanden Heuvel B."/>
            <person name="Benson D."/>
            <person name="Woyke T."/>
        </authorList>
    </citation>
    <scope>NUCLEOTIDE SEQUENCE [LARGE SCALE GENOMIC DNA]</scope>
    <source>
        <strain evidence="16">4085684</strain>
    </source>
</reference>
<evidence type="ECO:0000313" key="16">
    <source>
        <dbReference type="Proteomes" id="UP000001549"/>
    </source>
</evidence>
<evidence type="ECO:0000256" key="12">
    <source>
        <dbReference type="SAM" id="MobiDB-lite"/>
    </source>
</evidence>
<comment type="catalytic activity">
    <reaction evidence="10 11">
        <text>tRNA(Met) + L-methionine + ATP = L-methionyl-tRNA(Met) + AMP + diphosphate</text>
        <dbReference type="Rhea" id="RHEA:13481"/>
        <dbReference type="Rhea" id="RHEA-COMP:9667"/>
        <dbReference type="Rhea" id="RHEA-COMP:9698"/>
        <dbReference type="ChEBI" id="CHEBI:30616"/>
        <dbReference type="ChEBI" id="CHEBI:33019"/>
        <dbReference type="ChEBI" id="CHEBI:57844"/>
        <dbReference type="ChEBI" id="CHEBI:78442"/>
        <dbReference type="ChEBI" id="CHEBI:78530"/>
        <dbReference type="ChEBI" id="CHEBI:456215"/>
        <dbReference type="EC" id="6.1.1.10"/>
    </reaction>
</comment>
<keyword evidence="6 11" id="KW-0547">Nucleotide-binding</keyword>
<dbReference type="InterPro" id="IPR023458">
    <property type="entry name" value="Met-tRNA_ligase_1"/>
</dbReference>
<feature type="short sequence motif" description="'HIGH' region" evidence="11">
    <location>
        <begin position="44"/>
        <end position="54"/>
    </location>
</feature>
<evidence type="ECO:0000256" key="6">
    <source>
        <dbReference type="ARBA" id="ARBA00022741"/>
    </source>
</evidence>
<evidence type="ECO:0000256" key="5">
    <source>
        <dbReference type="ARBA" id="ARBA00022598"/>
    </source>
</evidence>
<feature type="binding site" evidence="11">
    <location>
        <position position="369"/>
    </location>
    <ligand>
        <name>ATP</name>
        <dbReference type="ChEBI" id="CHEBI:30616"/>
    </ligand>
</feature>
<feature type="region of interest" description="Disordered" evidence="12">
    <location>
        <begin position="1"/>
        <end position="31"/>
    </location>
</feature>
<dbReference type="InterPro" id="IPR015413">
    <property type="entry name" value="Methionyl/Leucyl_tRNA_Synth"/>
</dbReference>
<evidence type="ECO:0000256" key="1">
    <source>
        <dbReference type="ARBA" id="ARBA00003314"/>
    </source>
</evidence>
<dbReference type="Pfam" id="PF19303">
    <property type="entry name" value="Anticodon_3"/>
    <property type="match status" value="1"/>
</dbReference>
<dbReference type="Gene3D" id="3.40.50.620">
    <property type="entry name" value="HUPs"/>
    <property type="match status" value="1"/>
</dbReference>
<dbReference type="PRINTS" id="PR01041">
    <property type="entry name" value="TRNASYNTHMET"/>
</dbReference>
<comment type="function">
    <text evidence="1 11">Is required not only for elongation of protein synthesis but also for the initiation of all mRNA translation through initiator tRNA(fMet) aminoacylation.</text>
</comment>
<dbReference type="PANTHER" id="PTHR45765:SF1">
    <property type="entry name" value="METHIONINE--TRNA LIGASE, CYTOPLASMIC"/>
    <property type="match status" value="1"/>
</dbReference>
<dbReference type="SUPFAM" id="SSF52374">
    <property type="entry name" value="Nucleotidylyl transferase"/>
    <property type="match status" value="1"/>
</dbReference>
<comment type="similarity">
    <text evidence="3 11">Belongs to the class-I aminoacyl-tRNA synthetase family. MetG type 1 subfamily.</text>
</comment>
<dbReference type="InterPro" id="IPR001412">
    <property type="entry name" value="aa-tRNA-synth_I_CS"/>
</dbReference>
<evidence type="ECO:0000256" key="7">
    <source>
        <dbReference type="ARBA" id="ARBA00022840"/>
    </source>
</evidence>
<keyword evidence="5 11" id="KW-0436">Ligase</keyword>
<dbReference type="InterPro" id="IPR014758">
    <property type="entry name" value="Met-tRNA_synth"/>
</dbReference>
<organism evidence="15 16">
    <name type="scientific">Candidatus Protofrankia datiscae</name>
    <dbReference type="NCBI Taxonomy" id="2716812"/>
    <lineage>
        <taxon>Bacteria</taxon>
        <taxon>Bacillati</taxon>
        <taxon>Actinomycetota</taxon>
        <taxon>Actinomycetes</taxon>
        <taxon>Frankiales</taxon>
        <taxon>Frankiaceae</taxon>
        <taxon>Protofrankia</taxon>
    </lineage>
</organism>
<dbReference type="InterPro" id="IPR009080">
    <property type="entry name" value="tRNAsynth_Ia_anticodon-bd"/>
</dbReference>
<dbReference type="KEGG" id="fsy:FsymDg_1041"/>
<dbReference type="HOGENOM" id="CLU_009710_1_2_11"/>
<comment type="subunit">
    <text evidence="11">Monomer.</text>
</comment>
<dbReference type="EMBL" id="CP002801">
    <property type="protein sequence ID" value="AEH08545.1"/>
    <property type="molecule type" value="Genomic_DNA"/>
</dbReference>
<feature type="domain" description="Methionyl/Leucyl tRNA synthetase" evidence="13">
    <location>
        <begin position="37"/>
        <end position="430"/>
    </location>
</feature>
<sequence length="575" mass="63350">MASATVGRVTTKTGASPASQATETSGSTVSRERGRPVLVAVAWPYANGMPHLGHIAGAYLPADIFARYQRLAGNQVLMVSGSDTHGTPITVRADIDGVSPAEIVNRYHPEFLRIWDDIGISFDLFTSTMTDNHREVAQDVFVRLREAGYIVPEETVQFFDPQAGRFLPDRYVVGTCPFCAYGEARGDQCENCGRTLDPDILLDPRSKLTGAVPEKRATTHFFLRLSALADDLLAWLETRTGWRRHVMNWSLQFVKDGLHDRAITRDLDWGVPLPTDELGPGKRIYVWFEAVIGYLSASKEWAARSGDPDAWRQWWQNPDAASYYFVGKDNIPFHTVIWPAMLIGYGGLELPTDVPANQYVTFGGAKASKSAGIGRGVREYLDRLQPDALRYALATVLPEQNDTEITDADIIRRINDELIANWGNLVNRVMAQIGKRFDGRVPEAGELDGAHAKLIDSVDAGLVRVGELIGRVELRAALRAAMEISAEVNAYLYREEPWKTVKTDPARAGRTLAVSIQAISGITTALAPFLPFTSARLADTLGISLDVWERQPVPAGRALTWSGALFTKLDPDALD</sequence>
<comment type="caution">
    <text evidence="11">Lacks conserved residue(s) required for the propagation of feature annotation.</text>
</comment>
<dbReference type="GO" id="GO:0005829">
    <property type="term" value="C:cytosol"/>
    <property type="evidence" value="ECO:0007669"/>
    <property type="project" value="TreeGrafter"/>
</dbReference>
<gene>
    <name evidence="11" type="primary">metG</name>
    <name evidence="15" type="ordered locus">FsymDg_1041</name>
</gene>
<dbReference type="GO" id="GO:0005524">
    <property type="term" value="F:ATP binding"/>
    <property type="evidence" value="ECO:0007669"/>
    <property type="project" value="UniProtKB-UniRule"/>
</dbReference>
<feature type="binding site" evidence="11">
    <location>
        <position position="179"/>
    </location>
    <ligand>
        <name>Zn(2+)</name>
        <dbReference type="ChEBI" id="CHEBI:29105"/>
    </ligand>
</feature>
<comment type="subcellular location">
    <subcellularLocation>
        <location evidence="2 11">Cytoplasm</location>
    </subcellularLocation>
</comment>
<dbReference type="SUPFAM" id="SSF47323">
    <property type="entry name" value="Anticodon-binding domain of a subclass of class I aminoacyl-tRNA synthetases"/>
    <property type="match status" value="1"/>
</dbReference>
<keyword evidence="8 11" id="KW-0648">Protein biosynthesis</keyword>
<dbReference type="NCBIfam" id="TIGR00398">
    <property type="entry name" value="metG"/>
    <property type="match status" value="1"/>
</dbReference>
<evidence type="ECO:0000256" key="8">
    <source>
        <dbReference type="ARBA" id="ARBA00022917"/>
    </source>
</evidence>
<dbReference type="GO" id="GO:0046872">
    <property type="term" value="F:metal ion binding"/>
    <property type="evidence" value="ECO:0007669"/>
    <property type="project" value="UniProtKB-KW"/>
</dbReference>
<keyword evidence="16" id="KW-1185">Reference proteome</keyword>
<accession>F8AY42</accession>
<evidence type="ECO:0000256" key="2">
    <source>
        <dbReference type="ARBA" id="ARBA00004496"/>
    </source>
</evidence>
<feature type="binding site" evidence="11">
    <location>
        <position position="192"/>
    </location>
    <ligand>
        <name>Zn(2+)</name>
        <dbReference type="ChEBI" id="CHEBI:29105"/>
    </ligand>
</feature>
<dbReference type="CDD" id="cd00814">
    <property type="entry name" value="MetRS_core"/>
    <property type="match status" value="1"/>
</dbReference>
<proteinExistence type="inferred from homology"/>
<evidence type="ECO:0000256" key="9">
    <source>
        <dbReference type="ARBA" id="ARBA00023146"/>
    </source>
</evidence>
<dbReference type="FunFam" id="2.20.28.20:FF:000001">
    <property type="entry name" value="Methionine--tRNA ligase"/>
    <property type="match status" value="1"/>
</dbReference>
<dbReference type="GO" id="GO:0006431">
    <property type="term" value="P:methionyl-tRNA aminoacylation"/>
    <property type="evidence" value="ECO:0007669"/>
    <property type="project" value="UniProtKB-UniRule"/>
</dbReference>
<dbReference type="InterPro" id="IPR041872">
    <property type="entry name" value="Anticodon_Met"/>
</dbReference>
<dbReference type="AlphaFoldDB" id="F8AY42"/>
<protein>
    <recommendedName>
        <fullName evidence="11">Methionine--tRNA ligase</fullName>
        <ecNumber evidence="11">6.1.1.10</ecNumber>
    </recommendedName>
    <alternativeName>
        <fullName evidence="11">Methionyl-tRNA synthetase</fullName>
        <shortName evidence="11">MetRS</shortName>
    </alternativeName>
</protein>
<keyword evidence="7 11" id="KW-0067">ATP-binding</keyword>
<dbReference type="Proteomes" id="UP000001549">
    <property type="component" value="Chromosome"/>
</dbReference>
<keyword evidence="4 11" id="KW-0963">Cytoplasm</keyword>
<dbReference type="InterPro" id="IPR014729">
    <property type="entry name" value="Rossmann-like_a/b/a_fold"/>
</dbReference>
<evidence type="ECO:0000256" key="4">
    <source>
        <dbReference type="ARBA" id="ARBA00022490"/>
    </source>
</evidence>
<feature type="domain" description="Methionyl-tRNA synthetase anticodon-binding" evidence="14">
    <location>
        <begin position="441"/>
        <end position="571"/>
    </location>
</feature>
<name>F8AY42_9ACTN</name>
<evidence type="ECO:0000256" key="11">
    <source>
        <dbReference type="HAMAP-Rule" id="MF_00098"/>
    </source>
</evidence>
<evidence type="ECO:0000256" key="10">
    <source>
        <dbReference type="ARBA" id="ARBA00047364"/>
    </source>
</evidence>
<dbReference type="SUPFAM" id="SSF57770">
    <property type="entry name" value="Methionyl-tRNA synthetase (MetRS), Zn-domain"/>
    <property type="match status" value="1"/>
</dbReference>
<dbReference type="GO" id="GO:0004825">
    <property type="term" value="F:methionine-tRNA ligase activity"/>
    <property type="evidence" value="ECO:0007669"/>
    <property type="project" value="UniProtKB-UniRule"/>
</dbReference>
<dbReference type="eggNOG" id="COG0143">
    <property type="taxonomic scope" value="Bacteria"/>
</dbReference>
<keyword evidence="11" id="KW-0479">Metal-binding</keyword>
<dbReference type="STRING" id="656024.FsymDg_1041"/>
<dbReference type="PROSITE" id="PS00178">
    <property type="entry name" value="AA_TRNA_LIGASE_I"/>
    <property type="match status" value="1"/>
</dbReference>
<dbReference type="Gene3D" id="2.20.28.20">
    <property type="entry name" value="Methionyl-tRNA synthetase, Zn-domain"/>
    <property type="match status" value="1"/>
</dbReference>
<feature type="binding site" evidence="11">
    <location>
        <position position="176"/>
    </location>
    <ligand>
        <name>Zn(2+)</name>
        <dbReference type="ChEBI" id="CHEBI:29105"/>
    </ligand>
</feature>
<evidence type="ECO:0000259" key="14">
    <source>
        <dbReference type="Pfam" id="PF19303"/>
    </source>
</evidence>